<dbReference type="GO" id="GO:0005507">
    <property type="term" value="F:copper ion binding"/>
    <property type="evidence" value="ECO:0007669"/>
    <property type="project" value="InterPro"/>
</dbReference>
<name>A0A3Q3F9J6_9LABR</name>
<accession>A0A3Q3F9J6</accession>
<dbReference type="Proteomes" id="UP000261660">
    <property type="component" value="Unplaced"/>
</dbReference>
<evidence type="ECO:0000256" key="12">
    <source>
        <dbReference type="SAM" id="SignalP"/>
    </source>
</evidence>
<dbReference type="CDD" id="cd09631">
    <property type="entry name" value="DOMON_DOH"/>
    <property type="match status" value="1"/>
</dbReference>
<dbReference type="Pfam" id="PF03351">
    <property type="entry name" value="DOMON"/>
    <property type="match status" value="1"/>
</dbReference>
<dbReference type="PROSITE" id="PS50836">
    <property type="entry name" value="DOMON"/>
    <property type="match status" value="1"/>
</dbReference>
<dbReference type="GeneTree" id="ENSGT00530000063085"/>
<organism evidence="14 15">
    <name type="scientific">Labrus bergylta</name>
    <name type="common">ballan wrasse</name>
    <dbReference type="NCBI Taxonomy" id="56723"/>
    <lineage>
        <taxon>Eukaryota</taxon>
        <taxon>Metazoa</taxon>
        <taxon>Chordata</taxon>
        <taxon>Craniata</taxon>
        <taxon>Vertebrata</taxon>
        <taxon>Euteleostomi</taxon>
        <taxon>Actinopterygii</taxon>
        <taxon>Neopterygii</taxon>
        <taxon>Teleostei</taxon>
        <taxon>Neoteleostei</taxon>
        <taxon>Acanthomorphata</taxon>
        <taxon>Eupercaria</taxon>
        <taxon>Labriformes</taxon>
        <taxon>Labridae</taxon>
        <taxon>Labrus</taxon>
    </lineage>
</organism>
<dbReference type="GO" id="GO:0006589">
    <property type="term" value="P:octopamine biosynthetic process"/>
    <property type="evidence" value="ECO:0007669"/>
    <property type="project" value="TreeGrafter"/>
</dbReference>
<dbReference type="SUPFAM" id="SSF49742">
    <property type="entry name" value="PHM/PNGase F"/>
    <property type="match status" value="2"/>
</dbReference>
<keyword evidence="8" id="KW-0503">Monooxygenase</keyword>
<dbReference type="InterPro" id="IPR000323">
    <property type="entry name" value="Cu2_ascorb_mOase_N"/>
</dbReference>
<feature type="signal peptide" evidence="12">
    <location>
        <begin position="1"/>
        <end position="33"/>
    </location>
</feature>
<dbReference type="GO" id="GO:0042421">
    <property type="term" value="P:norepinephrine biosynthetic process"/>
    <property type="evidence" value="ECO:0007669"/>
    <property type="project" value="TreeGrafter"/>
</dbReference>
<dbReference type="SUPFAM" id="SSF49344">
    <property type="entry name" value="CBD9-like"/>
    <property type="match status" value="1"/>
</dbReference>
<keyword evidence="4" id="KW-0479">Metal-binding</keyword>
<feature type="chain" id="PRO_5018708844" evidence="12">
    <location>
        <begin position="34"/>
        <end position="543"/>
    </location>
</feature>
<evidence type="ECO:0000256" key="1">
    <source>
        <dbReference type="ARBA" id="ARBA00001973"/>
    </source>
</evidence>
<dbReference type="Gene3D" id="2.60.120.230">
    <property type="match status" value="1"/>
</dbReference>
<evidence type="ECO:0000256" key="5">
    <source>
        <dbReference type="ARBA" id="ARBA00022729"/>
    </source>
</evidence>
<dbReference type="PANTHER" id="PTHR10157">
    <property type="entry name" value="DOPAMINE BETA HYDROXYLASE RELATED"/>
    <property type="match status" value="1"/>
</dbReference>
<dbReference type="InterPro" id="IPR005018">
    <property type="entry name" value="DOMON_domain"/>
</dbReference>
<proteinExistence type="inferred from homology"/>
<dbReference type="InterPro" id="IPR045266">
    <property type="entry name" value="DOH_DOMON"/>
</dbReference>
<evidence type="ECO:0000256" key="6">
    <source>
        <dbReference type="ARBA" id="ARBA00023002"/>
    </source>
</evidence>
<dbReference type="InterPro" id="IPR000945">
    <property type="entry name" value="DBH-like"/>
</dbReference>
<dbReference type="PROSITE" id="PS00085">
    <property type="entry name" value="CU2_MONOOXYGENASE_2"/>
    <property type="match status" value="1"/>
</dbReference>
<evidence type="ECO:0000256" key="9">
    <source>
        <dbReference type="ARBA" id="ARBA00023136"/>
    </source>
</evidence>
<dbReference type="InterPro" id="IPR008977">
    <property type="entry name" value="PHM/PNGase_F_dom_sf"/>
</dbReference>
<dbReference type="GO" id="GO:0042420">
    <property type="term" value="P:dopamine catabolic process"/>
    <property type="evidence" value="ECO:0007669"/>
    <property type="project" value="TreeGrafter"/>
</dbReference>
<evidence type="ECO:0000256" key="2">
    <source>
        <dbReference type="ARBA" id="ARBA00004479"/>
    </source>
</evidence>
<evidence type="ECO:0000259" key="13">
    <source>
        <dbReference type="PROSITE" id="PS50836"/>
    </source>
</evidence>
<dbReference type="FunFam" id="2.60.120.230:FF:000001">
    <property type="entry name" value="Monooxygenase, DBH-like 1"/>
    <property type="match status" value="1"/>
</dbReference>
<comment type="subcellular location">
    <subcellularLocation>
        <location evidence="2">Membrane</location>
        <topology evidence="2">Single-pass type I membrane protein</topology>
    </subcellularLocation>
</comment>
<dbReference type="InterPro" id="IPR024548">
    <property type="entry name" value="Cu2_monoox_C"/>
</dbReference>
<dbReference type="InterPro" id="IPR014784">
    <property type="entry name" value="Cu2_ascorb_mOase-like_C"/>
</dbReference>
<evidence type="ECO:0000256" key="7">
    <source>
        <dbReference type="ARBA" id="ARBA00023008"/>
    </source>
</evidence>
<dbReference type="PANTHER" id="PTHR10157:SF41">
    <property type="entry name" value="DBH-LIKE MONOOXYGENASE PROTEIN 2 HOMOLOG"/>
    <property type="match status" value="1"/>
</dbReference>
<dbReference type="STRING" id="56723.ENSLBEP00000016108"/>
<evidence type="ECO:0000256" key="4">
    <source>
        <dbReference type="ARBA" id="ARBA00022723"/>
    </source>
</evidence>
<comment type="cofactor">
    <cofactor evidence="1">
        <name>Cu(2+)</name>
        <dbReference type="ChEBI" id="CHEBI:29036"/>
    </cofactor>
</comment>
<dbReference type="Pfam" id="PF03712">
    <property type="entry name" value="Cu2_monoox_C"/>
    <property type="match status" value="1"/>
</dbReference>
<reference evidence="14" key="2">
    <citation type="submission" date="2025-09" db="UniProtKB">
        <authorList>
            <consortium name="Ensembl"/>
        </authorList>
    </citation>
    <scope>IDENTIFICATION</scope>
</reference>
<dbReference type="Gene3D" id="2.60.120.310">
    <property type="entry name" value="Copper type II, ascorbate-dependent monooxygenase, N-terminal domain"/>
    <property type="match status" value="1"/>
</dbReference>
<reference evidence="14" key="1">
    <citation type="submission" date="2025-08" db="UniProtKB">
        <authorList>
            <consortium name="Ensembl"/>
        </authorList>
    </citation>
    <scope>IDENTIFICATION</scope>
</reference>
<keyword evidence="11" id="KW-0325">Glycoprotein</keyword>
<keyword evidence="6" id="KW-0560">Oxidoreductase</keyword>
<dbReference type="GO" id="GO:0030667">
    <property type="term" value="C:secretory granule membrane"/>
    <property type="evidence" value="ECO:0007669"/>
    <property type="project" value="TreeGrafter"/>
</dbReference>
<evidence type="ECO:0000313" key="15">
    <source>
        <dbReference type="Proteomes" id="UP000261660"/>
    </source>
</evidence>
<dbReference type="AlphaFoldDB" id="A0A3Q3F9J6"/>
<evidence type="ECO:0000256" key="3">
    <source>
        <dbReference type="ARBA" id="ARBA00010676"/>
    </source>
</evidence>
<feature type="domain" description="DOMON" evidence="13">
    <location>
        <begin position="48"/>
        <end position="163"/>
    </location>
</feature>
<dbReference type="InterPro" id="IPR014783">
    <property type="entry name" value="Cu2_ascorb_mOase_CS-2"/>
</dbReference>
<evidence type="ECO:0000256" key="11">
    <source>
        <dbReference type="ARBA" id="ARBA00023180"/>
    </source>
</evidence>
<keyword evidence="9" id="KW-0472">Membrane</keyword>
<sequence length="543" mass="60846">TDECLHLHRHTNNMRSLQPFLYLVIFWTVGAEASDPNLPFMEYLDQNRLVCLKWGFDSLQGDITFKLVVNTTGWVGFGLSPNGGMQGADIVMGGLGPSGSYFQDYHATGNSMPLVDEQQNYTLLSVIESEGQTIMTFKRAIQSCDEQDFHITAQAAKVIYAYGTTDDIKYHASRRGTKEVNLLNYVPKSTIIGPNYFMARVDNISVPQNHTYYHCKVMKLPTLIKKHHIYLVEPEIEHPDIVHHMLLYSCPSFVTEPYDNPCFIGDIGDACFQTVASWAVGGGVFALPENVGLPIGGEESDIFYRLEIHYNNPNGVKGRTDSSGLKLYYTDQLRQYDGATLTTGVLQFTNMEYIIPPKATNFHTYGVCNTSLLNPLPDLHVFAVMLHTHLAGRKVRVGHYRDGVQIDFLALDENYNFEYQEIITLGSTKTIKSGDEILVECTYSTSTRTKTTRMGLGTTDEMCLAFLLYYPAIKISSCISHPNTLHPSLSTSNHNFSFDTNGIIRDMKTTPTVICQNTNRSSRLCTTWIMSAAGILLFLIAIM</sequence>
<dbReference type="FunFam" id="2.60.40.1210:FF:000001">
    <property type="entry name" value="Monooxygenase, DBH-like 1, like"/>
    <property type="match status" value="1"/>
</dbReference>
<protein>
    <submittedName>
        <fullName evidence="14">Monooxygenase, DBH-like 1, like</fullName>
    </submittedName>
</protein>
<dbReference type="Gene3D" id="2.60.40.1210">
    <property type="entry name" value="Cellobiose dehydrogenase, cytochrome domain"/>
    <property type="match status" value="1"/>
</dbReference>
<dbReference type="Ensembl" id="ENSLBET00000017046.1">
    <property type="protein sequence ID" value="ENSLBEP00000016108.1"/>
    <property type="gene ID" value="ENSLBEG00000012476.1"/>
</dbReference>
<keyword evidence="5 12" id="KW-0732">Signal</keyword>
<dbReference type="GO" id="GO:0005615">
    <property type="term" value="C:extracellular space"/>
    <property type="evidence" value="ECO:0007669"/>
    <property type="project" value="TreeGrafter"/>
</dbReference>
<evidence type="ECO:0000256" key="10">
    <source>
        <dbReference type="ARBA" id="ARBA00023157"/>
    </source>
</evidence>
<dbReference type="InterPro" id="IPR036939">
    <property type="entry name" value="Cu2_ascorb_mOase_N_sf"/>
</dbReference>
<dbReference type="GO" id="GO:0004500">
    <property type="term" value="F:dopamine beta-monooxygenase activity"/>
    <property type="evidence" value="ECO:0007669"/>
    <property type="project" value="InterPro"/>
</dbReference>
<evidence type="ECO:0000256" key="8">
    <source>
        <dbReference type="ARBA" id="ARBA00023033"/>
    </source>
</evidence>
<keyword evidence="15" id="KW-1185">Reference proteome</keyword>
<comment type="similarity">
    <text evidence="3">Belongs to the copper type II ascorbate-dependent monooxygenase family.</text>
</comment>
<evidence type="ECO:0000313" key="14">
    <source>
        <dbReference type="Ensembl" id="ENSLBEP00000016108.1"/>
    </source>
</evidence>
<keyword evidence="10" id="KW-1015">Disulfide bond</keyword>
<dbReference type="Pfam" id="PF01082">
    <property type="entry name" value="Cu2_monooxygen"/>
    <property type="match status" value="1"/>
</dbReference>
<keyword evidence="7" id="KW-0186">Copper</keyword>
<dbReference type="InParanoid" id="A0A3Q3F9J6"/>
<dbReference type="SMART" id="SM00664">
    <property type="entry name" value="DoH"/>
    <property type="match status" value="1"/>
</dbReference>